<evidence type="ECO:0000256" key="1">
    <source>
        <dbReference type="SAM" id="MobiDB-lite"/>
    </source>
</evidence>
<feature type="compositionally biased region" description="Gly residues" evidence="1">
    <location>
        <begin position="292"/>
        <end position="301"/>
    </location>
</feature>
<sequence>MSTRRIGALAMSALLVMSVFAGFTGGALAQESGNAPDDGSTDTMYYVQQGNTCTPLETFGDGSTTVEEFYDYRIPELNDDGTVNDETYPQHDYSSYGTEAFQESQHSRLMVYEGAEGVSLVVINDELDDGNPAAANMTFEMSENSLDWAVMDDDYSGEPYGTPDDEFASDRVYWQWNGQRTDGGALRGLESEDSLTITPELSESIEGIEFLSGSSADDYDVISLEESEFTVVRSTENPCETDTEEPTTEEPTTEEPTTEEPTTEEPTTEEPTTEEPSDGEDGDDGGADDGGDSGSDGGAAP</sequence>
<dbReference type="AlphaFoldDB" id="A0ABD5S0V5"/>
<reference evidence="2 3" key="1">
    <citation type="journal article" date="2019" name="Int. J. Syst. Evol. Microbiol.">
        <title>The Global Catalogue of Microorganisms (GCM) 10K type strain sequencing project: providing services to taxonomists for standard genome sequencing and annotation.</title>
        <authorList>
            <consortium name="The Broad Institute Genomics Platform"/>
            <consortium name="The Broad Institute Genome Sequencing Center for Infectious Disease"/>
            <person name="Wu L."/>
            <person name="Ma J."/>
        </authorList>
    </citation>
    <scope>NUCLEOTIDE SEQUENCE [LARGE SCALE GENOMIC DNA]</scope>
    <source>
        <strain evidence="2 3">NBRC 111368</strain>
    </source>
</reference>
<accession>A0ABD5S0V5</accession>
<feature type="compositionally biased region" description="Acidic residues" evidence="1">
    <location>
        <begin position="239"/>
        <end position="291"/>
    </location>
</feature>
<protein>
    <submittedName>
        <fullName evidence="2">Uncharacterized protein</fullName>
    </submittedName>
</protein>
<organism evidence="2 3">
    <name type="scientific">Halobium palmae</name>
    <dbReference type="NCBI Taxonomy" id="1776492"/>
    <lineage>
        <taxon>Archaea</taxon>
        <taxon>Methanobacteriati</taxon>
        <taxon>Methanobacteriota</taxon>
        <taxon>Stenosarchaea group</taxon>
        <taxon>Halobacteria</taxon>
        <taxon>Halobacteriales</taxon>
        <taxon>Haloferacaceae</taxon>
        <taxon>Halobium</taxon>
    </lineage>
</organism>
<comment type="caution">
    <text evidence="2">The sequence shown here is derived from an EMBL/GenBank/DDBJ whole genome shotgun (WGS) entry which is preliminary data.</text>
</comment>
<proteinExistence type="predicted"/>
<dbReference type="EMBL" id="JBHSWU010000469">
    <property type="protein sequence ID" value="MFC6725309.1"/>
    <property type="molecule type" value="Genomic_DNA"/>
</dbReference>
<evidence type="ECO:0000313" key="2">
    <source>
        <dbReference type="EMBL" id="MFC6725309.1"/>
    </source>
</evidence>
<evidence type="ECO:0000313" key="3">
    <source>
        <dbReference type="Proteomes" id="UP001596328"/>
    </source>
</evidence>
<keyword evidence="3" id="KW-1185">Reference proteome</keyword>
<gene>
    <name evidence="2" type="ORF">ACFQE1_13205</name>
</gene>
<name>A0ABD5S0V5_9EURY</name>
<feature type="non-terminal residue" evidence="2">
    <location>
        <position position="301"/>
    </location>
</feature>
<feature type="region of interest" description="Disordered" evidence="1">
    <location>
        <begin position="230"/>
        <end position="301"/>
    </location>
</feature>
<dbReference type="Proteomes" id="UP001596328">
    <property type="component" value="Unassembled WGS sequence"/>
</dbReference>